<proteinExistence type="inferred from homology"/>
<dbReference type="EMBL" id="JAUSSK010000004">
    <property type="protein sequence ID" value="MDQ0010615.1"/>
    <property type="molecule type" value="Genomic_DNA"/>
</dbReference>
<evidence type="ECO:0000256" key="1">
    <source>
        <dbReference type="ARBA" id="ARBA00005125"/>
    </source>
</evidence>
<dbReference type="Pfam" id="PF01370">
    <property type="entry name" value="Epimerase"/>
    <property type="match status" value="1"/>
</dbReference>
<evidence type="ECO:0000256" key="2">
    <source>
        <dbReference type="ARBA" id="ARBA00007637"/>
    </source>
</evidence>
<gene>
    <name evidence="4" type="ORF">J2T07_002821</name>
</gene>
<dbReference type="Proteomes" id="UP001237737">
    <property type="component" value="Unassembled WGS sequence"/>
</dbReference>
<dbReference type="Gene3D" id="3.90.25.10">
    <property type="entry name" value="UDP-galactose 4-epimerase, domain 1"/>
    <property type="match status" value="1"/>
</dbReference>
<reference evidence="4 5" key="1">
    <citation type="submission" date="2023-07" db="EMBL/GenBank/DDBJ databases">
        <title>Sorghum-associated microbial communities from plants grown in Nebraska, USA.</title>
        <authorList>
            <person name="Schachtman D."/>
        </authorList>
    </citation>
    <scope>NUCLEOTIDE SEQUENCE [LARGE SCALE GENOMIC DNA]</scope>
    <source>
        <strain evidence="4 5">CC60</strain>
    </source>
</reference>
<dbReference type="Gene3D" id="3.40.50.720">
    <property type="entry name" value="NAD(P)-binding Rossmann-like Domain"/>
    <property type="match status" value="1"/>
</dbReference>
<accession>A0ABT9T0T9</accession>
<evidence type="ECO:0000313" key="5">
    <source>
        <dbReference type="Proteomes" id="UP001237737"/>
    </source>
</evidence>
<organism evidence="4 5">
    <name type="scientific">Luteibacter jiangsuensis</name>
    <dbReference type="NCBI Taxonomy" id="637577"/>
    <lineage>
        <taxon>Bacteria</taxon>
        <taxon>Pseudomonadati</taxon>
        <taxon>Pseudomonadota</taxon>
        <taxon>Gammaproteobacteria</taxon>
        <taxon>Lysobacterales</taxon>
        <taxon>Rhodanobacteraceae</taxon>
        <taxon>Luteibacter</taxon>
    </lineage>
</organism>
<dbReference type="InterPro" id="IPR036291">
    <property type="entry name" value="NAD(P)-bd_dom_sf"/>
</dbReference>
<feature type="domain" description="NAD-dependent epimerase/dehydratase" evidence="3">
    <location>
        <begin position="12"/>
        <end position="231"/>
    </location>
</feature>
<evidence type="ECO:0000259" key="3">
    <source>
        <dbReference type="Pfam" id="PF01370"/>
    </source>
</evidence>
<keyword evidence="5" id="KW-1185">Reference proteome</keyword>
<dbReference type="PANTHER" id="PTHR43000">
    <property type="entry name" value="DTDP-D-GLUCOSE 4,6-DEHYDRATASE-RELATED"/>
    <property type="match status" value="1"/>
</dbReference>
<comment type="pathway">
    <text evidence="1">Bacterial outer membrane biogenesis; LPS O-antigen biosynthesis.</text>
</comment>
<comment type="caution">
    <text evidence="4">The sequence shown here is derived from an EMBL/GenBank/DDBJ whole genome shotgun (WGS) entry which is preliminary data.</text>
</comment>
<evidence type="ECO:0000313" key="4">
    <source>
        <dbReference type="EMBL" id="MDQ0010615.1"/>
    </source>
</evidence>
<comment type="similarity">
    <text evidence="2">Belongs to the NAD(P)-dependent epimerase/dehydratase family.</text>
</comment>
<protein>
    <submittedName>
        <fullName evidence="4">Nucleoside-diphosphate-sugar epimerase</fullName>
    </submittedName>
</protein>
<dbReference type="InterPro" id="IPR001509">
    <property type="entry name" value="Epimerase_deHydtase"/>
</dbReference>
<dbReference type="SUPFAM" id="SSF51735">
    <property type="entry name" value="NAD(P)-binding Rossmann-fold domains"/>
    <property type="match status" value="1"/>
</dbReference>
<name>A0ABT9T0T9_9GAMM</name>
<sequence length="304" mass="33109">MTPRSEAAPGRVLVTGHKGFTGRYVVAALRSAGYEVFGLVERPDDLESPGINLLDRAGVAGAIAEARPDAVIHLAAIAFVAHGDADEMYRTNVVGTRHLMEALADLPATLRSVLLASSANVYGNSDIELLSESVEPSPANDYAVSKLAMEYMAKLWLDRLPVILARPFNYTGVGQAENFLLPKIVSHFQRAEKVIELGNIDVARDFQDVRFVADAYVRLLSANAAGQTVNLCSGTSVSLMQVIGMMQEIAGYEIEVRVNPAFVRGNEVARLTGDNRRLRSLIGPLDIIPLRTTLEWMFDSRKTP</sequence>